<proteinExistence type="predicted"/>
<evidence type="ECO:0000256" key="1">
    <source>
        <dbReference type="SAM" id="MobiDB-lite"/>
    </source>
</evidence>
<sequence length="216" mass="22984">MTDPNYTALLLVIDRSGSMATIRDDMVGGMQELLRDQAAQPGMLTVDVVIFDNVVEWQHAFADPKDVVIELVPRGSTALYDALGGAIAQFGQRLAELPEHARPGVVTVVVVTDGEENASVEWTAETVRGSVAHQQEVYGWHFVFLGANQDAALSAGRIGIAPSSAMSYSAAPAAVRSTSASLGRFMSDLRAGRAKGFTDAERSSAMTGEEDDPDRA</sequence>
<evidence type="ECO:0000313" key="3">
    <source>
        <dbReference type="Proteomes" id="UP001610861"/>
    </source>
</evidence>
<keyword evidence="3" id="KW-1185">Reference proteome</keyword>
<comment type="caution">
    <text evidence="2">The sequence shown here is derived from an EMBL/GenBank/DDBJ whole genome shotgun (WGS) entry which is preliminary data.</text>
</comment>
<dbReference type="Proteomes" id="UP001610861">
    <property type="component" value="Unassembled WGS sequence"/>
</dbReference>
<protein>
    <submittedName>
        <fullName evidence="2">VWA domain-containing protein</fullName>
    </submittedName>
</protein>
<dbReference type="Gene3D" id="3.40.50.410">
    <property type="entry name" value="von Willebrand factor, type A domain"/>
    <property type="match status" value="1"/>
</dbReference>
<reference evidence="2 3" key="1">
    <citation type="submission" date="2024-09" db="EMBL/GenBank/DDBJ databases">
        <authorList>
            <person name="Pan X."/>
        </authorList>
    </citation>
    <scope>NUCLEOTIDE SEQUENCE [LARGE SCALE GENOMIC DNA]</scope>
    <source>
        <strain evidence="2 3">B2969</strain>
    </source>
</reference>
<gene>
    <name evidence="2" type="ORF">ACH3VR_02580</name>
</gene>
<feature type="region of interest" description="Disordered" evidence="1">
    <location>
        <begin position="194"/>
        <end position="216"/>
    </location>
</feature>
<accession>A0ABW7Q3J8</accession>
<dbReference type="RefSeq" id="WP_396639183.1">
    <property type="nucleotide sequence ID" value="NZ_JBIQWL010000001.1"/>
</dbReference>
<dbReference type="SUPFAM" id="SSF53300">
    <property type="entry name" value="vWA-like"/>
    <property type="match status" value="1"/>
</dbReference>
<name>A0ABW7Q3J8_9MICO</name>
<dbReference type="EMBL" id="JBIQWL010000001">
    <property type="protein sequence ID" value="MFH8249241.1"/>
    <property type="molecule type" value="Genomic_DNA"/>
</dbReference>
<evidence type="ECO:0000313" key="2">
    <source>
        <dbReference type="EMBL" id="MFH8249241.1"/>
    </source>
</evidence>
<organism evidence="2 3">
    <name type="scientific">Microbacterium alkaliflavum</name>
    <dbReference type="NCBI Taxonomy" id="3248839"/>
    <lineage>
        <taxon>Bacteria</taxon>
        <taxon>Bacillati</taxon>
        <taxon>Actinomycetota</taxon>
        <taxon>Actinomycetes</taxon>
        <taxon>Micrococcales</taxon>
        <taxon>Microbacteriaceae</taxon>
        <taxon>Microbacterium</taxon>
    </lineage>
</organism>
<dbReference type="InterPro" id="IPR036465">
    <property type="entry name" value="vWFA_dom_sf"/>
</dbReference>